<gene>
    <name evidence="1" type="ORF">Rhow_003736</name>
</gene>
<sequence>MKNSGVESNTCVAFGDGFVSNRKGGSHSGRWDRPGRDNCGEGVRGWTIDRRGGRLIARKRGPCRLARGAGVGRAASVGDCSCSCS</sequence>
<proteinExistence type="predicted"/>
<evidence type="ECO:0000313" key="2">
    <source>
        <dbReference type="Proteomes" id="UP000287519"/>
    </source>
</evidence>
<accession>A0A402C919</accession>
<reference evidence="1 2" key="1">
    <citation type="submission" date="2018-11" db="EMBL/GenBank/DDBJ databases">
        <title>Microbial catabolism of amino acid.</title>
        <authorList>
            <person name="Hibi M."/>
            <person name="Ogawa J."/>
        </authorList>
    </citation>
    <scope>NUCLEOTIDE SEQUENCE [LARGE SCALE GENOMIC DNA]</scope>
    <source>
        <strain evidence="1 2">C31-06</strain>
    </source>
</reference>
<comment type="caution">
    <text evidence="1">The sequence shown here is derived from an EMBL/GenBank/DDBJ whole genome shotgun (WGS) entry which is preliminary data.</text>
</comment>
<keyword evidence="2" id="KW-1185">Reference proteome</keyword>
<protein>
    <submittedName>
        <fullName evidence="1">Uncharacterized protein</fullName>
    </submittedName>
</protein>
<dbReference type="EMBL" id="BHYM01000035">
    <property type="protein sequence ID" value="GCE40093.1"/>
    <property type="molecule type" value="Genomic_DNA"/>
</dbReference>
<name>A0A402C919_RHOWR</name>
<dbReference type="AlphaFoldDB" id="A0A402C919"/>
<dbReference type="Proteomes" id="UP000287519">
    <property type="component" value="Unassembled WGS sequence"/>
</dbReference>
<organism evidence="1 2">
    <name type="scientific">Rhodococcus wratislaviensis</name>
    <name type="common">Tsukamurella wratislaviensis</name>
    <dbReference type="NCBI Taxonomy" id="44752"/>
    <lineage>
        <taxon>Bacteria</taxon>
        <taxon>Bacillati</taxon>
        <taxon>Actinomycetota</taxon>
        <taxon>Actinomycetes</taxon>
        <taxon>Mycobacteriales</taxon>
        <taxon>Nocardiaceae</taxon>
        <taxon>Rhodococcus</taxon>
    </lineage>
</organism>
<evidence type="ECO:0000313" key="1">
    <source>
        <dbReference type="EMBL" id="GCE40093.1"/>
    </source>
</evidence>